<keyword evidence="2" id="KW-0479">Metal-binding</keyword>
<dbReference type="PANTHER" id="PTHR30001">
    <property type="entry name" value="RIBONUCLEASE"/>
    <property type="match status" value="1"/>
</dbReference>
<keyword evidence="8" id="KW-1185">Reference proteome</keyword>
<reference evidence="7 8" key="1">
    <citation type="submission" date="2021-04" db="EMBL/GenBank/DDBJ databases">
        <title>Magnetospirillum sulfuroxidans sp. nov., a facultative chemolithoautotrophic sulfur-oxidizing alphaproteobacterium isolated from freshwater sediment and proposals for Paramagetospirillum gen. nov., and Magnetospirillaceae fam. nov.</title>
        <authorList>
            <person name="Koziaeva V."/>
            <person name="Geelhoed J.S."/>
            <person name="Sorokin D.Y."/>
            <person name="Grouzdev D.S."/>
        </authorList>
    </citation>
    <scope>NUCLEOTIDE SEQUENCE [LARGE SCALE GENOMIC DNA]</scope>
    <source>
        <strain evidence="7 8">J10</strain>
    </source>
</reference>
<evidence type="ECO:0000313" key="7">
    <source>
        <dbReference type="EMBL" id="MBR9970897.1"/>
    </source>
</evidence>
<dbReference type="Gene3D" id="2.40.50.140">
    <property type="entry name" value="Nucleic acid-binding proteins"/>
    <property type="match status" value="1"/>
</dbReference>
<proteinExistence type="predicted"/>
<evidence type="ECO:0000256" key="3">
    <source>
        <dbReference type="ARBA" id="ARBA00022801"/>
    </source>
</evidence>
<comment type="cofactor">
    <cofactor evidence="1">
        <name>Mg(2+)</name>
        <dbReference type="ChEBI" id="CHEBI:18420"/>
    </cofactor>
</comment>
<evidence type="ECO:0000256" key="1">
    <source>
        <dbReference type="ARBA" id="ARBA00001946"/>
    </source>
</evidence>
<accession>A0ABS5I908</accession>
<dbReference type="InterPro" id="IPR012340">
    <property type="entry name" value="NA-bd_OB-fold"/>
</dbReference>
<gene>
    <name evidence="7" type="ORF">KEC16_04135</name>
</gene>
<sequence length="436" mass="45983">MASEILYSWGPGESRLALVRDGRLVDLAVVRPELLAGAVLLGRVVELAPKMGAVFVDIGQDKPGFLQGVKGLTQGQAVLVQVKADAQGLKGATLTTEVVLSGRFMSFTPMRPGLSVPRKLSDDRRGLLQERLACMMGDDEGIVARLHAVNADEPALEADLLALRGQWDQVCQSQGSARAPAVLWRPDPLDRMLSDHPGVSRVLVDDDLAFAQAQARLGALVERHRDGSVFSLYDIEDAFAACLAPVVALPCGGRVTFQGTAALTAIDVDSGPAAPIEANQQAVSVIARQLRLRNIAGQIIVDFVSAGGKGGLIKLIAALKQSISSDPTATHVIGTTALGLVEMTRERRGPSLADLMVENTIVPSAEATALRALRLVLSEALHRPGRALILDVAADVAAALYARPAALAEIESRLGRKPVIRTTAGLGRDDVVVSEG</sequence>
<dbReference type="RefSeq" id="WP_211546412.1">
    <property type="nucleotide sequence ID" value="NZ_JAGTUF010000002.1"/>
</dbReference>
<evidence type="ECO:0000313" key="8">
    <source>
        <dbReference type="Proteomes" id="UP000680714"/>
    </source>
</evidence>
<protein>
    <submittedName>
        <fullName evidence="7">Ribonuclease E/G</fullName>
    </submittedName>
</protein>
<dbReference type="SUPFAM" id="SSF50249">
    <property type="entry name" value="Nucleic acid-binding proteins"/>
    <property type="match status" value="1"/>
</dbReference>
<feature type="domain" description="RNA-binding protein AU-1/Ribonuclease E/G" evidence="6">
    <location>
        <begin position="100"/>
        <end position="347"/>
    </location>
</feature>
<keyword evidence="4" id="KW-0460">Magnesium</keyword>
<keyword evidence="5" id="KW-0694">RNA-binding</keyword>
<evidence type="ECO:0000256" key="5">
    <source>
        <dbReference type="ARBA" id="ARBA00022884"/>
    </source>
</evidence>
<comment type="caution">
    <text evidence="7">The sequence shown here is derived from an EMBL/GenBank/DDBJ whole genome shotgun (WGS) entry which is preliminary data.</text>
</comment>
<organism evidence="7 8">
    <name type="scientific">Magnetospirillum sulfuroxidans</name>
    <dbReference type="NCBI Taxonomy" id="611300"/>
    <lineage>
        <taxon>Bacteria</taxon>
        <taxon>Pseudomonadati</taxon>
        <taxon>Pseudomonadota</taxon>
        <taxon>Alphaproteobacteria</taxon>
        <taxon>Rhodospirillales</taxon>
        <taxon>Rhodospirillaceae</taxon>
        <taxon>Magnetospirillum</taxon>
    </lineage>
</organism>
<evidence type="ECO:0000259" key="6">
    <source>
        <dbReference type="Pfam" id="PF10150"/>
    </source>
</evidence>
<dbReference type="EMBL" id="JAGTUF010000002">
    <property type="protein sequence ID" value="MBR9970897.1"/>
    <property type="molecule type" value="Genomic_DNA"/>
</dbReference>
<keyword evidence="3" id="KW-0378">Hydrolase</keyword>
<dbReference type="PANTHER" id="PTHR30001:SF0">
    <property type="entry name" value="RIBONUCLEASE G"/>
    <property type="match status" value="1"/>
</dbReference>
<dbReference type="InterPro" id="IPR004659">
    <property type="entry name" value="RNase_E/G"/>
</dbReference>
<dbReference type="CDD" id="cd04453">
    <property type="entry name" value="S1_RNase_E"/>
    <property type="match status" value="1"/>
</dbReference>
<dbReference type="Proteomes" id="UP000680714">
    <property type="component" value="Unassembled WGS sequence"/>
</dbReference>
<name>A0ABS5I908_9PROT</name>
<dbReference type="InterPro" id="IPR019307">
    <property type="entry name" value="RNA-bd_AU-1/RNase_E/G"/>
</dbReference>
<evidence type="ECO:0000256" key="2">
    <source>
        <dbReference type="ARBA" id="ARBA00022723"/>
    </source>
</evidence>
<dbReference type="Pfam" id="PF10150">
    <property type="entry name" value="RNase_E_G"/>
    <property type="match status" value="1"/>
</dbReference>
<evidence type="ECO:0000256" key="4">
    <source>
        <dbReference type="ARBA" id="ARBA00022842"/>
    </source>
</evidence>